<feature type="region of interest" description="Disordered" evidence="1">
    <location>
        <begin position="165"/>
        <end position="189"/>
    </location>
</feature>
<reference evidence="2" key="1">
    <citation type="submission" date="2021-06" db="EMBL/GenBank/DDBJ databases">
        <authorList>
            <person name="Kallberg Y."/>
            <person name="Tangrot J."/>
            <person name="Rosling A."/>
        </authorList>
    </citation>
    <scope>NUCLEOTIDE SEQUENCE</scope>
    <source>
        <strain evidence="2">CL551</strain>
    </source>
</reference>
<name>A0A9N9A972_9GLOM</name>
<evidence type="ECO:0000313" key="2">
    <source>
        <dbReference type="EMBL" id="CAG8520696.1"/>
    </source>
</evidence>
<organism evidence="2 3">
    <name type="scientific">Acaulospora morrowiae</name>
    <dbReference type="NCBI Taxonomy" id="94023"/>
    <lineage>
        <taxon>Eukaryota</taxon>
        <taxon>Fungi</taxon>
        <taxon>Fungi incertae sedis</taxon>
        <taxon>Mucoromycota</taxon>
        <taxon>Glomeromycotina</taxon>
        <taxon>Glomeromycetes</taxon>
        <taxon>Diversisporales</taxon>
        <taxon>Acaulosporaceae</taxon>
        <taxon>Acaulospora</taxon>
    </lineage>
</organism>
<sequence>MNPQQNSFIPRQPTQPELVPVGQSYSQQTYEPNHMCSVCGHVHTCQDCHRILQFRQALEPQETKYMEPVILNTAKKMARKFRRTETDPYSRINVPKNVGISQDDILERTIQNPALSITDIVNQIIKENEETRTSEDFSLPPQNILSFGTGDGSIAPSSSQQIISTEKTTTTTQTPTTIPPIMSSATPSSTPFILTDPSLGFKKATIKYALPRQPSAAKKPLPNPVTPNLKMASGGVLSEMGVFFKRLWGWY</sequence>
<evidence type="ECO:0000313" key="3">
    <source>
        <dbReference type="Proteomes" id="UP000789342"/>
    </source>
</evidence>
<evidence type="ECO:0000256" key="1">
    <source>
        <dbReference type="SAM" id="MobiDB-lite"/>
    </source>
</evidence>
<dbReference type="OrthoDB" id="2432509at2759"/>
<dbReference type="AlphaFoldDB" id="A0A9N9A972"/>
<comment type="caution">
    <text evidence="2">The sequence shown here is derived from an EMBL/GenBank/DDBJ whole genome shotgun (WGS) entry which is preliminary data.</text>
</comment>
<dbReference type="EMBL" id="CAJVPV010002204">
    <property type="protein sequence ID" value="CAG8520696.1"/>
    <property type="molecule type" value="Genomic_DNA"/>
</dbReference>
<gene>
    <name evidence="2" type="ORF">AMORRO_LOCUS4187</name>
</gene>
<proteinExistence type="predicted"/>
<feature type="compositionally biased region" description="Polar residues" evidence="1">
    <location>
        <begin position="1"/>
        <end position="15"/>
    </location>
</feature>
<keyword evidence="3" id="KW-1185">Reference proteome</keyword>
<accession>A0A9N9A972</accession>
<feature type="region of interest" description="Disordered" evidence="1">
    <location>
        <begin position="1"/>
        <end position="26"/>
    </location>
</feature>
<protein>
    <submittedName>
        <fullName evidence="2">11147_t:CDS:1</fullName>
    </submittedName>
</protein>
<dbReference type="Proteomes" id="UP000789342">
    <property type="component" value="Unassembled WGS sequence"/>
</dbReference>